<evidence type="ECO:0000256" key="1">
    <source>
        <dbReference type="ARBA" id="ARBA00022723"/>
    </source>
</evidence>
<dbReference type="Proteomes" id="UP000185608">
    <property type="component" value="Chromosome"/>
</dbReference>
<feature type="domain" description="HMA" evidence="3">
    <location>
        <begin position="1"/>
        <end position="64"/>
    </location>
</feature>
<dbReference type="InterPro" id="IPR036163">
    <property type="entry name" value="HMA_dom_sf"/>
</dbReference>
<reference evidence="5" key="3">
    <citation type="journal article" date="2017" name="ISME J.">
        <title>Discovery of anaerobic lithoheterotrophic haloarchaea, ubiquitous in hypersaline habitats.</title>
        <authorList>
            <person name="Sorokin D.Y."/>
            <person name="Messina E."/>
            <person name="Smedile F."/>
            <person name="Roman P."/>
            <person name="Damste J.S.S."/>
            <person name="Ciordia S."/>
            <person name="Mena M.C."/>
            <person name="Ferrer M."/>
            <person name="Golyshin P.N."/>
            <person name="Kublanov I.V."/>
            <person name="Samarov N.I."/>
            <person name="Toshchakov S.V."/>
            <person name="La Cono V."/>
            <person name="Yakimov M.M."/>
        </authorList>
    </citation>
    <scope>NUCLEOTIDE SEQUENCE</scope>
    <source>
        <strain evidence="5">HSR6</strain>
    </source>
</reference>
<evidence type="ECO:0000313" key="7">
    <source>
        <dbReference type="Proteomes" id="UP000186165"/>
    </source>
</evidence>
<dbReference type="PANTHER" id="PTHR22814">
    <property type="entry name" value="COPPER TRANSPORT PROTEIN ATOX1-RELATED"/>
    <property type="match status" value="1"/>
</dbReference>
<dbReference type="SUPFAM" id="SSF55008">
    <property type="entry name" value="HMA, heavy metal-associated domain"/>
    <property type="match status" value="1"/>
</dbReference>
<dbReference type="AlphaFoldDB" id="A0A1D8S4P7"/>
<feature type="compositionally biased region" description="Acidic residues" evidence="2">
    <location>
        <begin position="66"/>
        <end position="80"/>
    </location>
</feature>
<sequence>MSITLRVEDMSCDGCEDIVETALEEVSGVEEASADHEANTAVVEGDADVEDLLDAVDYAGYSAEFQPEDETDDEGDESEE</sequence>
<dbReference type="RefSeq" id="WP_070365033.1">
    <property type="nucleotide sequence ID" value="NZ_CP016070.1"/>
</dbReference>
<dbReference type="InterPro" id="IPR006121">
    <property type="entry name" value="HMA_dom"/>
</dbReference>
<accession>A0A1D8S4P7</accession>
<dbReference type="Pfam" id="PF00403">
    <property type="entry name" value="HMA"/>
    <property type="match status" value="1"/>
</dbReference>
<dbReference type="KEGG" id="halh:HTSR_1158"/>
<dbReference type="GO" id="GO:0046872">
    <property type="term" value="F:metal ion binding"/>
    <property type="evidence" value="ECO:0007669"/>
    <property type="project" value="UniProtKB-KW"/>
</dbReference>
<proteinExistence type="predicted"/>
<keyword evidence="1" id="KW-0479">Metal-binding</keyword>
<dbReference type="OrthoDB" id="44171at2157"/>
<reference evidence="7" key="2">
    <citation type="submission" date="2016-08" db="EMBL/GenBank/DDBJ databases">
        <title>Discovery of first anaerobic lithoheterotrophic haloarchae widely represented in hypersaline habitats.</title>
        <authorList>
            <person name="Sorokin D.Y."/>
            <person name="Kublanov I.V."/>
            <person name="Roman P."/>
            <person name="Sinninghe Damste J.S."/>
            <person name="Golyshin P.N."/>
            <person name="Rojo D."/>
            <person name="Ciordia S."/>
            <person name="Mena Md.C."/>
            <person name="Ferrer M."/>
            <person name="Smedile F."/>
            <person name="Messina E."/>
            <person name="La Cono V."/>
            <person name="Yakimov M.M."/>
        </authorList>
    </citation>
    <scope>NUCLEOTIDE SEQUENCE [LARGE SCALE GENOMIC DNA]</scope>
    <source>
        <strain evidence="7">HSR6</strain>
    </source>
</reference>
<dbReference type="STRING" id="1873524.HSR6_1193"/>
<protein>
    <submittedName>
        <fullName evidence="4">Heavy metal transport/detoxification protein</fullName>
    </submittedName>
</protein>
<dbReference type="KEGG" id="hhsr:HSR6_1193"/>
<evidence type="ECO:0000313" key="6">
    <source>
        <dbReference type="Proteomes" id="UP000185608"/>
    </source>
</evidence>
<dbReference type="EMBL" id="CP016070">
    <property type="protein sequence ID" value="AOW80338.1"/>
    <property type="molecule type" value="Genomic_DNA"/>
</dbReference>
<evidence type="ECO:0000256" key="2">
    <source>
        <dbReference type="SAM" id="MobiDB-lite"/>
    </source>
</evidence>
<evidence type="ECO:0000313" key="4">
    <source>
        <dbReference type="EMBL" id="AOW80338.1"/>
    </source>
</evidence>
<feature type="region of interest" description="Disordered" evidence="2">
    <location>
        <begin position="61"/>
        <end position="80"/>
    </location>
</feature>
<organism evidence="4 6">
    <name type="scientific">Halodesulfurarchaeum formicicum</name>
    <dbReference type="NCBI Taxonomy" id="1873524"/>
    <lineage>
        <taxon>Archaea</taxon>
        <taxon>Methanobacteriati</taxon>
        <taxon>Methanobacteriota</taxon>
        <taxon>Stenosarchaea group</taxon>
        <taxon>Halobacteria</taxon>
        <taxon>Halobacteriales</taxon>
        <taxon>Halobacteriaceae</taxon>
        <taxon>Halodesulfurarchaeum</taxon>
    </lineage>
</organism>
<evidence type="ECO:0000259" key="3">
    <source>
        <dbReference type="PROSITE" id="PS50846"/>
    </source>
</evidence>
<dbReference type="Gene3D" id="3.30.70.100">
    <property type="match status" value="1"/>
</dbReference>
<name>A0A1D8S4P7_9EURY</name>
<accession>A0A1J1ADJ0</accession>
<dbReference type="Proteomes" id="UP000186165">
    <property type="component" value="Chromosome"/>
</dbReference>
<reference evidence="4 6" key="1">
    <citation type="submission" date="2016-06" db="EMBL/GenBank/DDBJ databases">
        <title>Discovery of anaerobic lithoheterotrophic haloarchaeon capable of sulfur respiration by hydrogen and formate.</title>
        <authorList>
            <person name="Sorokin D.Y."/>
            <person name="Kublanov I.V."/>
            <person name="Roman P."/>
            <person name="Sinninghe Damste J.S."/>
            <person name="Golyshin P.N."/>
            <person name="Rojo D."/>
            <person name="Ciordia S."/>
            <person name="Mena Md.C."/>
            <person name="Ferrer M."/>
            <person name="Smedile F."/>
            <person name="Messina E."/>
            <person name="La Cono V."/>
            <person name="Yakimov M.M."/>
        </authorList>
    </citation>
    <scope>NUCLEOTIDE SEQUENCE [LARGE SCALE GENOMIC DNA]</scope>
    <source>
        <strain evidence="4 6">HTSR1</strain>
    </source>
</reference>
<keyword evidence="7" id="KW-1185">Reference proteome</keyword>
<dbReference type="GeneID" id="30417717"/>
<dbReference type="PROSITE" id="PS50846">
    <property type="entry name" value="HMA_2"/>
    <property type="match status" value="1"/>
</dbReference>
<dbReference type="PANTHER" id="PTHR22814:SF287">
    <property type="entry name" value="COPPER TRANSPORT PROTEIN ATX1"/>
    <property type="match status" value="1"/>
</dbReference>
<gene>
    <name evidence="5" type="ORF">HSR6_1193</name>
    <name evidence="4" type="ORF">HTSR_1158</name>
</gene>
<dbReference type="CDD" id="cd00371">
    <property type="entry name" value="HMA"/>
    <property type="match status" value="1"/>
</dbReference>
<evidence type="ECO:0000313" key="5">
    <source>
        <dbReference type="EMBL" id="APE95641.1"/>
    </source>
</evidence>
<dbReference type="EMBL" id="CP016804">
    <property type="protein sequence ID" value="APE95641.1"/>
    <property type="molecule type" value="Genomic_DNA"/>
</dbReference>